<dbReference type="AlphaFoldDB" id="A0A8J6TBK2"/>
<evidence type="ECO:0000256" key="3">
    <source>
        <dbReference type="ARBA" id="ARBA00009400"/>
    </source>
</evidence>
<feature type="binding site" evidence="13">
    <location>
        <position position="194"/>
    </location>
    <ligand>
        <name>substrate</name>
    </ligand>
</feature>
<feature type="binding site" evidence="13">
    <location>
        <position position="215"/>
    </location>
    <ligand>
        <name>substrate</name>
    </ligand>
</feature>
<dbReference type="FunFam" id="3.20.20.70:FF:000030">
    <property type="entry name" value="Nicotinate-nucleotide pyrophosphorylase, carboxylating"/>
    <property type="match status" value="1"/>
</dbReference>
<dbReference type="InterPro" id="IPR022412">
    <property type="entry name" value="Quinolinate_PRibosylTrfase_N"/>
</dbReference>
<evidence type="ECO:0000313" key="17">
    <source>
        <dbReference type="Proteomes" id="UP000614424"/>
    </source>
</evidence>
<comment type="subunit">
    <text evidence="4">Hexamer formed by 3 homodimers.</text>
</comment>
<dbReference type="Gene3D" id="3.20.20.70">
    <property type="entry name" value="Aldolase class I"/>
    <property type="match status" value="1"/>
</dbReference>
<feature type="binding site" evidence="13">
    <location>
        <position position="97"/>
    </location>
    <ligand>
        <name>substrate</name>
    </ligand>
</feature>
<dbReference type="Gene3D" id="3.90.1170.20">
    <property type="entry name" value="Quinolinate phosphoribosyl transferase, N-terminal domain"/>
    <property type="match status" value="1"/>
</dbReference>
<dbReference type="PANTHER" id="PTHR32179">
    <property type="entry name" value="NICOTINATE-NUCLEOTIDE PYROPHOSPHORYLASE [CARBOXYLATING]"/>
    <property type="match status" value="1"/>
</dbReference>
<evidence type="ECO:0000256" key="13">
    <source>
        <dbReference type="PIRSR" id="PIRSR006250-1"/>
    </source>
</evidence>
<dbReference type="GO" id="GO:0009435">
    <property type="term" value="P:NAD+ biosynthetic process"/>
    <property type="evidence" value="ECO:0007669"/>
    <property type="project" value="UniProtKB-UniPathway"/>
</dbReference>
<evidence type="ECO:0000256" key="1">
    <source>
        <dbReference type="ARBA" id="ARBA00003237"/>
    </source>
</evidence>
<evidence type="ECO:0000256" key="2">
    <source>
        <dbReference type="ARBA" id="ARBA00004893"/>
    </source>
</evidence>
<keyword evidence="6" id="KW-0662">Pyridine nucleotide biosynthesis</keyword>
<reference evidence="16 17" key="1">
    <citation type="submission" date="2020-08" db="EMBL/GenBank/DDBJ databases">
        <title>Bridging the membrane lipid divide: bacteria of the FCB group superphylum have the potential to synthesize archaeal ether lipids.</title>
        <authorList>
            <person name="Villanueva L."/>
            <person name="Von Meijenfeldt F.A.B."/>
            <person name="Westbye A.B."/>
            <person name="Yadav S."/>
            <person name="Hopmans E.C."/>
            <person name="Dutilh B.E."/>
            <person name="Sinninghe Damste J.S."/>
        </authorList>
    </citation>
    <scope>NUCLEOTIDE SEQUENCE [LARGE SCALE GENOMIC DNA]</scope>
    <source>
        <strain evidence="16">NIOZ-UU47</strain>
    </source>
</reference>
<protein>
    <recommendedName>
        <fullName evidence="11">Probable nicotinate-nucleotide pyrophosphorylase [carboxylating]</fullName>
        <ecNumber evidence="5">2.4.2.19</ecNumber>
    </recommendedName>
    <alternativeName>
        <fullName evidence="9">Quinolinate phosphoribosyltransferase [decarboxylating]</fullName>
    </alternativeName>
</protein>
<feature type="binding site" evidence="13">
    <location>
        <begin position="130"/>
        <end position="132"/>
    </location>
    <ligand>
        <name>substrate</name>
    </ligand>
</feature>
<dbReference type="EC" id="2.4.2.19" evidence="5"/>
<keyword evidence="8 12" id="KW-0808">Transferase</keyword>
<dbReference type="InterPro" id="IPR002638">
    <property type="entry name" value="Quinolinate_PRibosylTrfase_C"/>
</dbReference>
<feature type="domain" description="Quinolinate phosphoribosyl transferase N-terminal" evidence="15">
    <location>
        <begin position="22"/>
        <end position="107"/>
    </location>
</feature>
<accession>A0A8J6TBK2</accession>
<evidence type="ECO:0000313" key="16">
    <source>
        <dbReference type="EMBL" id="MBC8316986.1"/>
    </source>
</evidence>
<gene>
    <name evidence="16" type="primary">nadC</name>
    <name evidence="16" type="ORF">H8E41_03710</name>
</gene>
<dbReference type="GO" id="GO:0034213">
    <property type="term" value="P:quinolinate catabolic process"/>
    <property type="evidence" value="ECO:0007669"/>
    <property type="project" value="TreeGrafter"/>
</dbReference>
<dbReference type="InterPro" id="IPR027277">
    <property type="entry name" value="NadC/ModD"/>
</dbReference>
<dbReference type="NCBIfam" id="TIGR00078">
    <property type="entry name" value="nadC"/>
    <property type="match status" value="1"/>
</dbReference>
<name>A0A8J6TBK2_9BACT</name>
<dbReference type="UniPathway" id="UPA00253">
    <property type="reaction ID" value="UER00331"/>
</dbReference>
<dbReference type="InterPro" id="IPR036068">
    <property type="entry name" value="Nicotinate_pribotase-like_C"/>
</dbReference>
<evidence type="ECO:0000256" key="6">
    <source>
        <dbReference type="ARBA" id="ARBA00022642"/>
    </source>
</evidence>
<feature type="binding site" evidence="13">
    <location>
        <begin position="238"/>
        <end position="240"/>
    </location>
    <ligand>
        <name>substrate</name>
    </ligand>
</feature>
<evidence type="ECO:0000256" key="12">
    <source>
        <dbReference type="PIRNR" id="PIRNR006250"/>
    </source>
</evidence>
<dbReference type="GO" id="GO:0005737">
    <property type="term" value="C:cytoplasm"/>
    <property type="evidence" value="ECO:0007669"/>
    <property type="project" value="TreeGrafter"/>
</dbReference>
<dbReference type="Proteomes" id="UP000614424">
    <property type="component" value="Unassembled WGS sequence"/>
</dbReference>
<dbReference type="GO" id="GO:0004514">
    <property type="term" value="F:nicotinate-nucleotide diphosphorylase (carboxylating) activity"/>
    <property type="evidence" value="ECO:0007669"/>
    <property type="project" value="UniProtKB-EC"/>
</dbReference>
<dbReference type="InterPro" id="IPR037128">
    <property type="entry name" value="Quinolinate_PRibosylTase_N_sf"/>
</dbReference>
<evidence type="ECO:0000259" key="15">
    <source>
        <dbReference type="Pfam" id="PF02749"/>
    </source>
</evidence>
<comment type="function">
    <text evidence="1">Involved in the catabolism of quinolinic acid (QA).</text>
</comment>
<proteinExistence type="inferred from homology"/>
<evidence type="ECO:0000259" key="14">
    <source>
        <dbReference type="Pfam" id="PF01729"/>
    </source>
</evidence>
<dbReference type="PANTHER" id="PTHR32179:SF3">
    <property type="entry name" value="NICOTINATE-NUCLEOTIDE PYROPHOSPHORYLASE [CARBOXYLATING]"/>
    <property type="match status" value="1"/>
</dbReference>
<dbReference type="CDD" id="cd01572">
    <property type="entry name" value="QPRTase"/>
    <property type="match status" value="1"/>
</dbReference>
<keyword evidence="7 12" id="KW-0328">Glycosyltransferase</keyword>
<dbReference type="SUPFAM" id="SSF54675">
    <property type="entry name" value="Nicotinate/Quinolinate PRTase N-terminal domain-like"/>
    <property type="match status" value="1"/>
</dbReference>
<feature type="binding site" evidence="13">
    <location>
        <begin position="259"/>
        <end position="261"/>
    </location>
    <ligand>
        <name>substrate</name>
    </ligand>
</feature>
<dbReference type="Pfam" id="PF02749">
    <property type="entry name" value="QRPTase_N"/>
    <property type="match status" value="1"/>
</dbReference>
<comment type="similarity">
    <text evidence="3 12">Belongs to the NadC/ModD family.</text>
</comment>
<dbReference type="InterPro" id="IPR004393">
    <property type="entry name" value="NadC"/>
</dbReference>
<evidence type="ECO:0000256" key="8">
    <source>
        <dbReference type="ARBA" id="ARBA00022679"/>
    </source>
</evidence>
<feature type="binding site" evidence="13">
    <location>
        <position position="164"/>
    </location>
    <ligand>
        <name>substrate</name>
    </ligand>
</feature>
<comment type="catalytic activity">
    <reaction evidence="10">
        <text>nicotinate beta-D-ribonucleotide + CO2 + diphosphate = quinolinate + 5-phospho-alpha-D-ribose 1-diphosphate + 2 H(+)</text>
        <dbReference type="Rhea" id="RHEA:12733"/>
        <dbReference type="ChEBI" id="CHEBI:15378"/>
        <dbReference type="ChEBI" id="CHEBI:16526"/>
        <dbReference type="ChEBI" id="CHEBI:29959"/>
        <dbReference type="ChEBI" id="CHEBI:33019"/>
        <dbReference type="ChEBI" id="CHEBI:57502"/>
        <dbReference type="ChEBI" id="CHEBI:58017"/>
        <dbReference type="EC" id="2.4.2.19"/>
    </reaction>
</comment>
<evidence type="ECO:0000256" key="11">
    <source>
        <dbReference type="ARBA" id="ARBA00069173"/>
    </source>
</evidence>
<feature type="binding site" evidence="13">
    <location>
        <position position="154"/>
    </location>
    <ligand>
        <name>substrate</name>
    </ligand>
</feature>
<dbReference type="InterPro" id="IPR013785">
    <property type="entry name" value="Aldolase_TIM"/>
</dbReference>
<evidence type="ECO:0000256" key="10">
    <source>
        <dbReference type="ARBA" id="ARBA00047445"/>
    </source>
</evidence>
<comment type="caution">
    <text evidence="16">The sequence shown here is derived from an EMBL/GenBank/DDBJ whole genome shotgun (WGS) entry which is preliminary data.</text>
</comment>
<evidence type="ECO:0000256" key="7">
    <source>
        <dbReference type="ARBA" id="ARBA00022676"/>
    </source>
</evidence>
<evidence type="ECO:0000256" key="9">
    <source>
        <dbReference type="ARBA" id="ARBA00033102"/>
    </source>
</evidence>
<evidence type="ECO:0000256" key="5">
    <source>
        <dbReference type="ARBA" id="ARBA00011944"/>
    </source>
</evidence>
<dbReference type="EMBL" id="JACNJZ010000065">
    <property type="protein sequence ID" value="MBC8316986.1"/>
    <property type="molecule type" value="Genomic_DNA"/>
</dbReference>
<dbReference type="SUPFAM" id="SSF51690">
    <property type="entry name" value="Nicotinate/Quinolinate PRTase C-terminal domain-like"/>
    <property type="match status" value="1"/>
</dbReference>
<dbReference type="Pfam" id="PF01729">
    <property type="entry name" value="QRPTase_C"/>
    <property type="match status" value="1"/>
</dbReference>
<organism evidence="16 17">
    <name type="scientific">Candidatus Desulfobia pelagia</name>
    <dbReference type="NCBI Taxonomy" id="2841692"/>
    <lineage>
        <taxon>Bacteria</taxon>
        <taxon>Pseudomonadati</taxon>
        <taxon>Thermodesulfobacteriota</taxon>
        <taxon>Desulfobulbia</taxon>
        <taxon>Desulfobulbales</taxon>
        <taxon>Desulfobulbaceae</taxon>
        <taxon>Candidatus Desulfobia</taxon>
    </lineage>
</organism>
<dbReference type="FunFam" id="3.90.1170.20:FF:000001">
    <property type="entry name" value="Nicotinate-nucleotide diphosphorylase (Carboxylating)"/>
    <property type="match status" value="1"/>
</dbReference>
<feature type="domain" description="Quinolinate phosphoribosyl transferase C-terminal" evidence="14">
    <location>
        <begin position="109"/>
        <end position="274"/>
    </location>
</feature>
<sequence length="280" mass="30222">MNTMTLRKAIFDFLSEDLGHGDITSEAIFSSDQPGKASFIAKESFLAAGAENIASEVFRACNPDIACKGIKDGTRVSEGDIIFTAEGPVLDLLRAERVALNLVQRLCGIATLTSRFVEKVILLPVKIVDTRKTTPGLRMLEKYAVRVGGGHNHRFNLADGVLVKDNHIAAFGSIPKAVNRIRERVPHTIKIEVEAENLQQVEACLAADVDIIMLDNMSLDMMRESVRLVKGRALLEASGGINLNTIRAVAETGVNLISVGALTHSAPACDISMELDTTGQ</sequence>
<evidence type="ECO:0000256" key="4">
    <source>
        <dbReference type="ARBA" id="ARBA00011218"/>
    </source>
</evidence>
<dbReference type="PIRSF" id="PIRSF006250">
    <property type="entry name" value="NadC_ModD"/>
    <property type="match status" value="1"/>
</dbReference>
<comment type="pathway">
    <text evidence="2">Cofactor biosynthesis; NAD(+) biosynthesis; nicotinate D-ribonucleotide from quinolinate: step 1/1.</text>
</comment>